<feature type="coiled-coil region" evidence="1">
    <location>
        <begin position="288"/>
        <end position="315"/>
    </location>
</feature>
<dbReference type="EMBL" id="CAVNYO010000169">
    <property type="protein sequence ID" value="CAK5270944.1"/>
    <property type="molecule type" value="Genomic_DNA"/>
</dbReference>
<sequence>MSRRLSVIHLTRTLSGEKTENAEDPARSALFDSAHTAALSSTSLSASQQKIDRIGVESFSIQKLDLTLSIEDKLSVPINQTKDTYATLQTFCTANAAVLNTASSALAAAANIDVKSIEATISRFAETSAVVMKGLDVLMAVHPFVGVAVIAFKSIISLDITRRQNDKKVLAVKLQMQDLMTVLFQLGSFRDPEDKASNGTTLKDRMSELMKTVAADITSCGSACDVYLKKSFLGEYPNTLTTCTDTLFTAKTIKSKIYEARLASYVANFTDHKKSIAFALTMHTSRSVDTANRKLDDQTAQLDSIEVKMEALFRKLDTPREREVQKFLDDNGGARACISDEAALAELMEKSGDTTLASDTSAQIAATKTLLLRELSEDVDEAFRKNALLFDGKMEIQSQELKTAMKDGEERLRQAIKEGLHERIMDEDLQTLWKDQGWKGSVKARYFVLALNDYYSELFSKHIPESKNSSAPPSPEVTTINLIAELPSVPKYEDDDRWALKYITVANIQFKPILETVDDDGTGFVTIKETNEFIKSGQKEQCRHVMCIKNFPNIYKESSSLLSWTAYWAAGWHTSVTWHKNRIYSLLKAMLRLPTNAHKPILRENIQAVDEYLGSRPFRRIELLLRSTRSAGPEWDEDLAKVREKIEGHENKRIQDRLTKLRYELDYEGLRLITGNKRIERFIYPLLNALLKRHFDILRLACMHVLDDGEFDTMTGSLGVIFEAVDERMANLEAVFKSNSSNVNERFDRFAFGMFQADYISDKKYSDVAKNTIAATSRDEGYEFDADWEDTGPRGHSFDAFNALNDKRKAILIYPTVNDANDVYNDDVHPKDPDPEVDSLEERSDERRRFSELMIKVMANHRHLAPPWVPLSEDELNELYNLHTVLGATTQSLYDAVELDLRKVVKQERDCDMCHKSITGPLLFCVQCIDNRFNDGADFCEAHMDQSAEWKGVSHVPSHVSVKTLSRIHHGDKAWIVPEARTVAARIKKQFKGLDAPESAKTMAETGYAFKDAVTEKKRPKCVCCAKEVSLPVWVCVMCVQDIFVCVECDKAKRPIPTDSIPNYQDLVESGEEPGHTLSHPLVYVHDTEPIPQLAKLESMTNEERSIAELDKKMTTMEQRMTVIEEKLDSIIKALRKDSLSSDA</sequence>
<feature type="region of interest" description="Disordered" evidence="2">
    <location>
        <begin position="823"/>
        <end position="845"/>
    </location>
</feature>
<evidence type="ECO:0000313" key="3">
    <source>
        <dbReference type="EMBL" id="CAK5270944.1"/>
    </source>
</evidence>
<accession>A0AAD2H6Q1</accession>
<evidence type="ECO:0008006" key="5">
    <source>
        <dbReference type="Google" id="ProtNLM"/>
    </source>
</evidence>
<dbReference type="AlphaFoldDB" id="A0AAD2H6Q1"/>
<keyword evidence="1" id="KW-0175">Coiled coil</keyword>
<comment type="caution">
    <text evidence="3">The sequence shown here is derived from an EMBL/GenBank/DDBJ whole genome shotgun (WGS) entry which is preliminary data.</text>
</comment>
<evidence type="ECO:0000256" key="1">
    <source>
        <dbReference type="SAM" id="Coils"/>
    </source>
</evidence>
<feature type="compositionally biased region" description="Basic and acidic residues" evidence="2">
    <location>
        <begin position="826"/>
        <end position="845"/>
    </location>
</feature>
<feature type="coiled-coil region" evidence="1">
    <location>
        <begin position="1100"/>
        <end position="1127"/>
    </location>
</feature>
<dbReference type="Proteomes" id="UP001295794">
    <property type="component" value="Unassembled WGS sequence"/>
</dbReference>
<proteinExistence type="predicted"/>
<keyword evidence="4" id="KW-1185">Reference proteome</keyword>
<reference evidence="3" key="1">
    <citation type="submission" date="2023-11" db="EMBL/GenBank/DDBJ databases">
        <authorList>
            <person name="De Vega J J."/>
            <person name="De Vega J J."/>
        </authorList>
    </citation>
    <scope>NUCLEOTIDE SEQUENCE</scope>
</reference>
<evidence type="ECO:0000313" key="4">
    <source>
        <dbReference type="Proteomes" id="UP001295794"/>
    </source>
</evidence>
<organism evidence="3 4">
    <name type="scientific">Mycena citricolor</name>
    <dbReference type="NCBI Taxonomy" id="2018698"/>
    <lineage>
        <taxon>Eukaryota</taxon>
        <taxon>Fungi</taxon>
        <taxon>Dikarya</taxon>
        <taxon>Basidiomycota</taxon>
        <taxon>Agaricomycotina</taxon>
        <taxon>Agaricomycetes</taxon>
        <taxon>Agaricomycetidae</taxon>
        <taxon>Agaricales</taxon>
        <taxon>Marasmiineae</taxon>
        <taxon>Mycenaceae</taxon>
        <taxon>Mycena</taxon>
    </lineage>
</organism>
<protein>
    <recommendedName>
        <fullName evidence="5">EF-hand domain-containing protein</fullName>
    </recommendedName>
</protein>
<evidence type="ECO:0000256" key="2">
    <source>
        <dbReference type="SAM" id="MobiDB-lite"/>
    </source>
</evidence>
<gene>
    <name evidence="3" type="ORF">MYCIT1_LOCUS15754</name>
</gene>
<name>A0AAD2H6Q1_9AGAR</name>